<keyword evidence="2" id="KW-0472">Membrane</keyword>
<evidence type="ECO:0000256" key="1">
    <source>
        <dbReference type="SAM" id="MobiDB-lite"/>
    </source>
</evidence>
<feature type="non-terminal residue" evidence="3">
    <location>
        <position position="90"/>
    </location>
</feature>
<keyword evidence="2" id="KW-1133">Transmembrane helix</keyword>
<organism evidence="3 4">
    <name type="scientific">Streblomastix strix</name>
    <dbReference type="NCBI Taxonomy" id="222440"/>
    <lineage>
        <taxon>Eukaryota</taxon>
        <taxon>Metamonada</taxon>
        <taxon>Preaxostyla</taxon>
        <taxon>Oxymonadida</taxon>
        <taxon>Streblomastigidae</taxon>
        <taxon>Streblomastix</taxon>
    </lineage>
</organism>
<accession>A0A5J4TLJ8</accession>
<evidence type="ECO:0000256" key="2">
    <source>
        <dbReference type="SAM" id="Phobius"/>
    </source>
</evidence>
<keyword evidence="2" id="KW-0812">Transmembrane</keyword>
<feature type="transmembrane region" description="Helical" evidence="2">
    <location>
        <begin position="34"/>
        <end position="55"/>
    </location>
</feature>
<sequence>MSSSSKSQQIDRSDDGSDESVKQIETSHCNPLQLVAYLCFTILVIASGLALSMILPDPYIYTTESTWNCPEGLKEFDREICTGIDMLHEP</sequence>
<gene>
    <name evidence="3" type="ORF">EZS28_045375</name>
</gene>
<reference evidence="3 4" key="1">
    <citation type="submission" date="2019-03" db="EMBL/GenBank/DDBJ databases">
        <title>Single cell metagenomics reveals metabolic interactions within the superorganism composed of flagellate Streblomastix strix and complex community of Bacteroidetes bacteria on its surface.</title>
        <authorList>
            <person name="Treitli S.C."/>
            <person name="Kolisko M."/>
            <person name="Husnik F."/>
            <person name="Keeling P."/>
            <person name="Hampl V."/>
        </authorList>
    </citation>
    <scope>NUCLEOTIDE SEQUENCE [LARGE SCALE GENOMIC DNA]</scope>
    <source>
        <strain evidence="3">ST1C</strain>
    </source>
</reference>
<feature type="compositionally biased region" description="Basic and acidic residues" evidence="1">
    <location>
        <begin position="9"/>
        <end position="22"/>
    </location>
</feature>
<comment type="caution">
    <text evidence="3">The sequence shown here is derived from an EMBL/GenBank/DDBJ whole genome shotgun (WGS) entry which is preliminary data.</text>
</comment>
<protein>
    <submittedName>
        <fullName evidence="3">Uncharacterized protein</fullName>
    </submittedName>
</protein>
<name>A0A5J4TLJ8_9EUKA</name>
<dbReference type="EMBL" id="SNRW01028911">
    <property type="protein sequence ID" value="KAA6359097.1"/>
    <property type="molecule type" value="Genomic_DNA"/>
</dbReference>
<dbReference type="Proteomes" id="UP000324800">
    <property type="component" value="Unassembled WGS sequence"/>
</dbReference>
<feature type="region of interest" description="Disordered" evidence="1">
    <location>
        <begin position="1"/>
        <end position="22"/>
    </location>
</feature>
<proteinExistence type="predicted"/>
<evidence type="ECO:0000313" key="4">
    <source>
        <dbReference type="Proteomes" id="UP000324800"/>
    </source>
</evidence>
<dbReference type="AlphaFoldDB" id="A0A5J4TLJ8"/>
<evidence type="ECO:0000313" key="3">
    <source>
        <dbReference type="EMBL" id="KAA6359097.1"/>
    </source>
</evidence>